<evidence type="ECO:0000256" key="1">
    <source>
        <dbReference type="SAM" id="SignalP"/>
    </source>
</evidence>
<name>A0A2M4D0H0_ANODA</name>
<protein>
    <submittedName>
        <fullName evidence="2">Putative secreted protein</fullName>
    </submittedName>
</protein>
<keyword evidence="1" id="KW-0732">Signal</keyword>
<feature type="chain" id="PRO_5014753328" evidence="1">
    <location>
        <begin position="34"/>
        <end position="69"/>
    </location>
</feature>
<feature type="signal peptide" evidence="1">
    <location>
        <begin position="1"/>
        <end position="33"/>
    </location>
</feature>
<proteinExistence type="predicted"/>
<dbReference type="AlphaFoldDB" id="A0A2M4D0H0"/>
<evidence type="ECO:0000313" key="2">
    <source>
        <dbReference type="EMBL" id="MBW71080.1"/>
    </source>
</evidence>
<accession>A0A2M4D0H0</accession>
<reference evidence="2" key="1">
    <citation type="submission" date="2018-01" db="EMBL/GenBank/DDBJ databases">
        <title>An insight into the sialome of Amazonian anophelines.</title>
        <authorList>
            <person name="Ribeiro J.M."/>
            <person name="Scarpassa V."/>
            <person name="Calvo E."/>
        </authorList>
    </citation>
    <scope>NUCLEOTIDE SEQUENCE</scope>
</reference>
<sequence length="69" mass="9499">MGWWLWWHVHGPVGWWRRRCLMCMRWWWRRCRCLMRMYGRLWWRWQCGRLILHLHHHHHRRMLRQWRLW</sequence>
<dbReference type="EMBL" id="GGFL01006902">
    <property type="protein sequence ID" value="MBW71080.1"/>
    <property type="molecule type" value="Transcribed_RNA"/>
</dbReference>
<organism evidence="2">
    <name type="scientific">Anopheles darlingi</name>
    <name type="common">Mosquito</name>
    <dbReference type="NCBI Taxonomy" id="43151"/>
    <lineage>
        <taxon>Eukaryota</taxon>
        <taxon>Metazoa</taxon>
        <taxon>Ecdysozoa</taxon>
        <taxon>Arthropoda</taxon>
        <taxon>Hexapoda</taxon>
        <taxon>Insecta</taxon>
        <taxon>Pterygota</taxon>
        <taxon>Neoptera</taxon>
        <taxon>Endopterygota</taxon>
        <taxon>Diptera</taxon>
        <taxon>Nematocera</taxon>
        <taxon>Culicoidea</taxon>
        <taxon>Culicidae</taxon>
        <taxon>Anophelinae</taxon>
        <taxon>Anopheles</taxon>
    </lineage>
</organism>